<organism evidence="2 3">
    <name type="scientific">Peltaster fructicola</name>
    <dbReference type="NCBI Taxonomy" id="286661"/>
    <lineage>
        <taxon>Eukaryota</taxon>
        <taxon>Fungi</taxon>
        <taxon>Dikarya</taxon>
        <taxon>Ascomycota</taxon>
        <taxon>Pezizomycotina</taxon>
        <taxon>Dothideomycetes</taxon>
        <taxon>Dothideomycetes incertae sedis</taxon>
        <taxon>Peltaster</taxon>
    </lineage>
</organism>
<dbReference type="AlphaFoldDB" id="A0A6H0XR72"/>
<keyword evidence="1" id="KW-0175">Coiled coil</keyword>
<protein>
    <submittedName>
        <fullName evidence="2">Uncharacterized protein</fullName>
    </submittedName>
</protein>
<dbReference type="EMBL" id="CP051140">
    <property type="protein sequence ID" value="QIW97233.1"/>
    <property type="molecule type" value="Genomic_DNA"/>
</dbReference>
<evidence type="ECO:0000313" key="2">
    <source>
        <dbReference type="EMBL" id="QIW97233.1"/>
    </source>
</evidence>
<dbReference type="Proteomes" id="UP000503462">
    <property type="component" value="Chromosome 2"/>
</dbReference>
<reference evidence="2 3" key="1">
    <citation type="journal article" date="2016" name="Sci. Rep.">
        <title>Peltaster fructicola genome reveals evolution from an invasive phytopathogen to an ectophytic parasite.</title>
        <authorList>
            <person name="Xu C."/>
            <person name="Chen H."/>
            <person name="Gleason M.L."/>
            <person name="Xu J.R."/>
            <person name="Liu H."/>
            <person name="Zhang R."/>
            <person name="Sun G."/>
        </authorList>
    </citation>
    <scope>NUCLEOTIDE SEQUENCE [LARGE SCALE GENOMIC DNA]</scope>
    <source>
        <strain evidence="2 3">LNHT1506</strain>
    </source>
</reference>
<gene>
    <name evidence="2" type="ORF">AMS68_002751</name>
</gene>
<sequence length="115" mass="13120">MADHHHPSKRKRLADAPASQNFLQARYTQARLDDISAEVIRLQHQLNDILDELEDIETDVLRRNPRPRLATLSSELQRGIVPETQSKDNAERNDDSAFAAELRNGQMEYIATVDS</sequence>
<keyword evidence="3" id="KW-1185">Reference proteome</keyword>
<name>A0A6H0XR72_9PEZI</name>
<feature type="coiled-coil region" evidence="1">
    <location>
        <begin position="32"/>
        <end position="59"/>
    </location>
</feature>
<accession>A0A6H0XR72</accession>
<evidence type="ECO:0000256" key="1">
    <source>
        <dbReference type="SAM" id="Coils"/>
    </source>
</evidence>
<proteinExistence type="predicted"/>
<evidence type="ECO:0000313" key="3">
    <source>
        <dbReference type="Proteomes" id="UP000503462"/>
    </source>
</evidence>